<organism evidence="3 4">
    <name type="scientific">Paenibacillus anseongense</name>
    <dbReference type="NCBI Taxonomy" id="2682845"/>
    <lineage>
        <taxon>Bacteria</taxon>
        <taxon>Bacillati</taxon>
        <taxon>Bacillota</taxon>
        <taxon>Bacilli</taxon>
        <taxon>Bacillales</taxon>
        <taxon>Paenibacillaceae</taxon>
        <taxon>Paenibacillus</taxon>
    </lineage>
</organism>
<feature type="domain" description="Bacterial Ig-like" evidence="2">
    <location>
        <begin position="697"/>
        <end position="785"/>
    </location>
</feature>
<dbReference type="Proteomes" id="UP000467637">
    <property type="component" value="Unassembled WGS sequence"/>
</dbReference>
<sequence>MRNWESNLRLSVLFDAWDEKSHLYPLVDGGRWLFSIHFMHRKPDKFSILTRVTQGGGMIVKRKNGNKLRWIGAVLMVALLANFYQPAAYASTTVEQVITGPASSIYGESVPLTSVVADRAANGSTPTGNVTFYDGSTLIGGPLELVASEPEVVTKNAGLAPVQSGKKLTCSDCPVIQWGGLNYWAYSDNNNNFYVYLNAFDANNNLVKSWELSGNRYVTAITVNKVEKTVTLVGQDNVLTTRTWGELENFNAYTAMSFSGLAVGEHTITANYSSSDGIHGSKTSSFVHTVSKIQTNTTLSSNAGFIYVGEPITFTATVTNTDGSPVLPGGTVTFKEGSNVLGTVSVNGSGVASFTTSSLPVSGYSVTATYDGDGQHLDSTSSSLSQSVLGIPTVVMVGASPGSTTYGNSVTLTATVTNGQASIFSPTGTVTFKDGSTVLGTATLNSGTATWTASNLDVGTHSITANYGGSLTHTANSSSSTPVTINLIPTSSTLTVTGATDAASTYGTPLKLTATVSNTNGSSVTPAGTVTFKDGATTLGTATLNAGTADWTLPNLVSAGSYSFKAEYGGDATHAVSLATAIGHTVNKASTSTTLSSSGGISVGETTTLTAQVINSSNPNIKPTGTVTFKNNGESLQVPISLDSNGTAVLTTHDLPVGDLVITAEYSGDSNHVTSVSQSITQPVSKAPVTVHLSMTPQSGDSVYGHKVSVTVQVANAGSGGSVPTGTVILSGTGGFSNWPGAMTLTDGTATWETEQLAVGTHTVLASYLGDDEHLDGVSTSSSLQIKPIPVTVMVTASVTEAVYYGSPITFTAHVTNTNGEPQIPGGHIVFSGGNLLGTPIDLDATGTATMTSAALLPGTYNIQATYVPDLVHEERISAPITQIIKPNTQGTVLILNHPSGIFQFGEPIQFSVSVGNLIGDLNQPGYISLRENGTERARVTTDVYGNAEINLTGVSSGTHQFTALYERSGITDGTESQAVTVVVQPALAQLVLTSDDYGKMLPTSTSWTAAVVHGGSPAFTFHAASSEEGTSTSLKRMDPQSGELGAAIAVANGQSEPVTFVEGLNRFQVKVVSLDGTVSTERIVSLFYQKGEKLWDITNVLAVTPLRYDMDGNRTFDKADVIALLKLIEPVTAESQRP</sequence>
<feature type="domain" description="Bacterial Ig-like" evidence="2">
    <location>
        <begin position="399"/>
        <end position="486"/>
    </location>
</feature>
<name>A0ABW9U5G4_9BACL</name>
<dbReference type="InterPro" id="IPR032109">
    <property type="entry name" value="Big_3_5"/>
</dbReference>
<keyword evidence="1" id="KW-1133">Transmembrane helix</keyword>
<feature type="transmembrane region" description="Helical" evidence="1">
    <location>
        <begin position="68"/>
        <end position="84"/>
    </location>
</feature>
<evidence type="ECO:0000259" key="2">
    <source>
        <dbReference type="Pfam" id="PF16640"/>
    </source>
</evidence>
<dbReference type="Pfam" id="PF16640">
    <property type="entry name" value="Big_3_5"/>
    <property type="match status" value="6"/>
</dbReference>
<feature type="domain" description="Bacterial Ig-like" evidence="2">
    <location>
        <begin position="499"/>
        <end position="587"/>
    </location>
</feature>
<dbReference type="InterPro" id="IPR013783">
    <property type="entry name" value="Ig-like_fold"/>
</dbReference>
<comment type="caution">
    <text evidence="3">The sequence shown here is derived from an EMBL/GenBank/DDBJ whole genome shotgun (WGS) entry which is preliminary data.</text>
</comment>
<keyword evidence="1" id="KW-0812">Transmembrane</keyword>
<protein>
    <recommendedName>
        <fullName evidence="2">Bacterial Ig-like domain-containing protein</fullName>
    </recommendedName>
</protein>
<evidence type="ECO:0000313" key="3">
    <source>
        <dbReference type="EMBL" id="MVQ34349.1"/>
    </source>
</evidence>
<proteinExistence type="predicted"/>
<feature type="domain" description="Bacterial Ig-like" evidence="2">
    <location>
        <begin position="596"/>
        <end position="684"/>
    </location>
</feature>
<accession>A0ABW9U5G4</accession>
<dbReference type="Gene3D" id="2.60.40.10">
    <property type="entry name" value="Immunoglobulins"/>
    <property type="match status" value="7"/>
</dbReference>
<feature type="domain" description="Bacterial Ig-like" evidence="2">
    <location>
        <begin position="798"/>
        <end position="883"/>
    </location>
</feature>
<reference evidence="3 4" key="1">
    <citation type="submission" date="2019-12" db="EMBL/GenBank/DDBJ databases">
        <authorList>
            <person name="Huq M.A."/>
        </authorList>
    </citation>
    <scope>NUCLEOTIDE SEQUENCE [LARGE SCALE GENOMIC DNA]</scope>
    <source>
        <strain evidence="3 4">MAH-34</strain>
    </source>
</reference>
<evidence type="ECO:0000256" key="1">
    <source>
        <dbReference type="SAM" id="Phobius"/>
    </source>
</evidence>
<keyword evidence="4" id="KW-1185">Reference proteome</keyword>
<keyword evidence="1" id="KW-0472">Membrane</keyword>
<gene>
    <name evidence="3" type="ORF">GON05_06745</name>
</gene>
<evidence type="ECO:0000313" key="4">
    <source>
        <dbReference type="Proteomes" id="UP000467637"/>
    </source>
</evidence>
<feature type="domain" description="Bacterial Ig-like" evidence="2">
    <location>
        <begin position="304"/>
        <end position="388"/>
    </location>
</feature>
<dbReference type="EMBL" id="WSEM01000006">
    <property type="protein sequence ID" value="MVQ34349.1"/>
    <property type="molecule type" value="Genomic_DNA"/>
</dbReference>